<comment type="subcellular location">
    <subcellularLocation>
        <location evidence="1">Nucleus</location>
    </subcellularLocation>
</comment>
<dbReference type="GO" id="GO:0000118">
    <property type="term" value="C:histone deacetylase complex"/>
    <property type="evidence" value="ECO:0007669"/>
    <property type="project" value="TreeGrafter"/>
</dbReference>
<keyword evidence="14" id="KW-1185">Reference proteome</keyword>
<evidence type="ECO:0000313" key="13">
    <source>
        <dbReference type="EMBL" id="POY71533.1"/>
    </source>
</evidence>
<dbReference type="InterPro" id="IPR037138">
    <property type="entry name" value="His_deacetylse_dom_sf"/>
</dbReference>
<dbReference type="InterPro" id="IPR023696">
    <property type="entry name" value="Ureohydrolase_dom_sf"/>
</dbReference>
<organism evidence="13 14">
    <name type="scientific">Rhodotorula taiwanensis</name>
    <dbReference type="NCBI Taxonomy" id="741276"/>
    <lineage>
        <taxon>Eukaryota</taxon>
        <taxon>Fungi</taxon>
        <taxon>Dikarya</taxon>
        <taxon>Basidiomycota</taxon>
        <taxon>Pucciniomycotina</taxon>
        <taxon>Microbotryomycetes</taxon>
        <taxon>Sporidiobolales</taxon>
        <taxon>Sporidiobolaceae</taxon>
        <taxon>Rhodotorula</taxon>
    </lineage>
</organism>
<dbReference type="Pfam" id="PF09757">
    <property type="entry name" value="Arb2-like"/>
    <property type="match status" value="1"/>
</dbReference>
<keyword evidence="4" id="KW-0678">Repressor</keyword>
<dbReference type="AlphaFoldDB" id="A0A2S5B427"/>
<feature type="region of interest" description="Disordered" evidence="10">
    <location>
        <begin position="1"/>
        <end position="26"/>
    </location>
</feature>
<comment type="caution">
    <text evidence="13">The sequence shown here is derived from an EMBL/GenBank/DDBJ whole genome shotgun (WGS) entry which is preliminary data.</text>
</comment>
<dbReference type="SUPFAM" id="SSF52768">
    <property type="entry name" value="Arginase/deacetylase"/>
    <property type="match status" value="1"/>
</dbReference>
<dbReference type="EMBL" id="PJQD01000083">
    <property type="protein sequence ID" value="POY71533.1"/>
    <property type="molecule type" value="Genomic_DNA"/>
</dbReference>
<name>A0A2S5B427_9BASI</name>
<dbReference type="GO" id="GO:0040029">
    <property type="term" value="P:epigenetic regulation of gene expression"/>
    <property type="evidence" value="ECO:0007669"/>
    <property type="project" value="TreeGrafter"/>
</dbReference>
<feature type="compositionally biased region" description="Low complexity" evidence="10">
    <location>
        <begin position="856"/>
        <end position="881"/>
    </location>
</feature>
<feature type="domain" description="Histone deacetylase" evidence="11">
    <location>
        <begin position="223"/>
        <end position="537"/>
    </location>
</feature>
<evidence type="ECO:0000256" key="10">
    <source>
        <dbReference type="SAM" id="MobiDB-lite"/>
    </source>
</evidence>
<dbReference type="PANTHER" id="PTHR10625">
    <property type="entry name" value="HISTONE DEACETYLASE HDAC1-RELATED"/>
    <property type="match status" value="1"/>
</dbReference>
<dbReference type="PRINTS" id="PR01270">
    <property type="entry name" value="HDASUPER"/>
</dbReference>
<feature type="region of interest" description="Disordered" evidence="10">
    <location>
        <begin position="122"/>
        <end position="148"/>
    </location>
</feature>
<dbReference type="OrthoDB" id="424012at2759"/>
<evidence type="ECO:0000256" key="8">
    <source>
        <dbReference type="ARBA" id="ARBA00023163"/>
    </source>
</evidence>
<keyword evidence="5" id="KW-0378">Hydrolase</keyword>
<dbReference type="InterPro" id="IPR023801">
    <property type="entry name" value="His_deacetylse_dom"/>
</dbReference>
<keyword evidence="8" id="KW-0804">Transcription</keyword>
<evidence type="ECO:0000256" key="5">
    <source>
        <dbReference type="ARBA" id="ARBA00022801"/>
    </source>
</evidence>
<keyword evidence="6" id="KW-0156">Chromatin regulator</keyword>
<evidence type="ECO:0000256" key="9">
    <source>
        <dbReference type="ARBA" id="ARBA00023242"/>
    </source>
</evidence>
<gene>
    <name evidence="13" type="ORF">BMF94_5454</name>
</gene>
<evidence type="ECO:0000259" key="11">
    <source>
        <dbReference type="Pfam" id="PF00850"/>
    </source>
</evidence>
<protein>
    <recommendedName>
        <fullName evidence="3">histone deacetylase</fullName>
        <ecNumber evidence="3">3.5.1.98</ecNumber>
    </recommendedName>
</protein>
<evidence type="ECO:0000256" key="2">
    <source>
        <dbReference type="ARBA" id="ARBA00007738"/>
    </source>
</evidence>
<evidence type="ECO:0000256" key="1">
    <source>
        <dbReference type="ARBA" id="ARBA00004123"/>
    </source>
</evidence>
<dbReference type="GO" id="GO:0141221">
    <property type="term" value="F:histone deacetylase activity, hydrolytic mechanism"/>
    <property type="evidence" value="ECO:0007669"/>
    <property type="project" value="UniProtKB-EC"/>
</dbReference>
<dbReference type="Pfam" id="PF00850">
    <property type="entry name" value="Hist_deacetyl"/>
    <property type="match status" value="1"/>
</dbReference>
<evidence type="ECO:0000259" key="12">
    <source>
        <dbReference type="Pfam" id="PF09757"/>
    </source>
</evidence>
<dbReference type="Proteomes" id="UP000237144">
    <property type="component" value="Unassembled WGS sequence"/>
</dbReference>
<dbReference type="InterPro" id="IPR019154">
    <property type="entry name" value="Arb2-like_domain"/>
</dbReference>
<feature type="region of interest" description="Disordered" evidence="10">
    <location>
        <begin position="65"/>
        <end position="89"/>
    </location>
</feature>
<evidence type="ECO:0000256" key="6">
    <source>
        <dbReference type="ARBA" id="ARBA00022853"/>
    </source>
</evidence>
<proteinExistence type="inferred from homology"/>
<evidence type="ECO:0000256" key="7">
    <source>
        <dbReference type="ARBA" id="ARBA00023015"/>
    </source>
</evidence>
<dbReference type="STRING" id="741276.A0A2S5B427"/>
<sequence length="922" mass="98549">MDGASQPIFTQAIDPAESQTETTRSPVAAPVVTVAAPAAAPPPVPFVPETTPGLANATSQLAAAHIQADGAAPASSEPPIASSSAPLEPGQAVFHPFPEQDPAGLPLTGFASIPSRAAVLPNAQPYTRPGRYSPPQVQLGKGLSRDPPQRRFVNDHELKASLTNGNSELARLPGVVHEDEVKTLSVDDLKKMGLGRLPSGFCYSARMTLHAPLPRTVDSNDPHPEQPARITGIFNKLLNGGLTSRMVRVQVREALREEVMLVHSEGHWDRVRATGFQTIEYLETCKEFFERLSLYVNPDSAFCARLSCGGVIEMARAVAEGQIRNGFAIVRPPGHHAEPEEAMGFCFFNNAAVVAKWLRTVYGARPGQPLQRDVNGKEIKMERILILDWDVHHGNGTQRAFEDDKDILYISLHRHGNGFYPGGDYGALESAGSGPGRGFSVNIPFMNEGMGDADYLYAFQQIVMPIAYEFAPDLVIVSAGYDAAKGDELGKMLVSPDGYAHMTHMLSALAGGKLLLALEGGYNVNSIAESAYACVKVIVGDELPAMPSLGSASLAATNTVADVKRFQAQHWKSMGCAVESDAELTKAGKIESLSDILKAHRVYHLFHEYGLFNVELSSPGLEEAFHDQLLVSEDVYDAEVLLVFMHDLGSMKAAYTAATLDTDLERTQLLDTSCEVLDWAMEDHAFGVIDVNFLSHLATVKGQGVDPSRDRAKEKELALHVWDNIVGMSAAQHVILFGSGAGCHALMDIIRNRPAVTDRVRACISILGLEPPPELDAASGVRPWYKQQSLVLLPSTHPLHEDARRAGKHQKKFGNIYRATAEDESRPTHLLHASMPKVKEFVATKIPQDALDRRPAASSTSAGSEGDAGSAGEGAKPAPVGVEANGTAAEAAAAGDGVAPAVTALSTSDNGGDVVMNGAGNA</sequence>
<keyword evidence="7" id="KW-0805">Transcription regulation</keyword>
<dbReference type="Gene3D" id="3.40.800.20">
    <property type="entry name" value="Histone deacetylase domain"/>
    <property type="match status" value="1"/>
</dbReference>
<feature type="region of interest" description="Disordered" evidence="10">
    <location>
        <begin position="847"/>
        <end position="881"/>
    </location>
</feature>
<dbReference type="PANTHER" id="PTHR10625:SF5">
    <property type="entry name" value="HISTONE DEACETYLASE"/>
    <property type="match status" value="1"/>
</dbReference>
<feature type="compositionally biased region" description="Low complexity" evidence="10">
    <location>
        <begin position="71"/>
        <end position="89"/>
    </location>
</feature>
<reference evidence="13 14" key="1">
    <citation type="journal article" date="2018" name="Front. Microbiol.">
        <title>Prospects for Fungal Bioremediation of Acidic Radioactive Waste Sites: Characterization and Genome Sequence of Rhodotorula taiwanensis MD1149.</title>
        <authorList>
            <person name="Tkavc R."/>
            <person name="Matrosova V.Y."/>
            <person name="Grichenko O.E."/>
            <person name="Gostincar C."/>
            <person name="Volpe R.P."/>
            <person name="Klimenkova P."/>
            <person name="Gaidamakova E.K."/>
            <person name="Zhou C.E."/>
            <person name="Stewart B.J."/>
            <person name="Lyman M.G."/>
            <person name="Malfatti S.A."/>
            <person name="Rubinfeld B."/>
            <person name="Courtot M."/>
            <person name="Singh J."/>
            <person name="Dalgard C.L."/>
            <person name="Hamilton T."/>
            <person name="Frey K.G."/>
            <person name="Gunde-Cimerman N."/>
            <person name="Dugan L."/>
            <person name="Daly M.J."/>
        </authorList>
    </citation>
    <scope>NUCLEOTIDE SEQUENCE [LARGE SCALE GENOMIC DNA]</scope>
    <source>
        <strain evidence="13 14">MD1149</strain>
    </source>
</reference>
<dbReference type="EC" id="3.5.1.98" evidence="3"/>
<feature type="domain" description="Arb2-like" evidence="12">
    <location>
        <begin position="593"/>
        <end position="846"/>
    </location>
</feature>
<evidence type="ECO:0000256" key="3">
    <source>
        <dbReference type="ARBA" id="ARBA00012111"/>
    </source>
</evidence>
<dbReference type="InterPro" id="IPR000286">
    <property type="entry name" value="HDACs"/>
</dbReference>
<keyword evidence="9" id="KW-0539">Nucleus</keyword>
<comment type="similarity">
    <text evidence="2">Belongs to the histone deacetylase family. HD type 2 subfamily.</text>
</comment>
<accession>A0A2S5B427</accession>
<evidence type="ECO:0000313" key="14">
    <source>
        <dbReference type="Proteomes" id="UP000237144"/>
    </source>
</evidence>
<evidence type="ECO:0000256" key="4">
    <source>
        <dbReference type="ARBA" id="ARBA00022491"/>
    </source>
</evidence>